<dbReference type="OrthoDB" id="278212at2759"/>
<dbReference type="Pfam" id="PF02330">
    <property type="entry name" value="MAM33"/>
    <property type="match status" value="1"/>
</dbReference>
<gene>
    <name evidence="2" type="primary">LOC105060225</name>
</gene>
<proteinExistence type="predicted"/>
<evidence type="ECO:0000313" key="1">
    <source>
        <dbReference type="Proteomes" id="UP000504607"/>
    </source>
</evidence>
<dbReference type="InterPro" id="IPR003428">
    <property type="entry name" value="MAM33"/>
</dbReference>
<dbReference type="AlphaFoldDB" id="A0A6I9SFD8"/>
<dbReference type="InterPro" id="IPR036561">
    <property type="entry name" value="MAM33_sf"/>
</dbReference>
<dbReference type="RefSeq" id="XP_010942138.1">
    <property type="nucleotide sequence ID" value="XM_010943836.1"/>
</dbReference>
<reference evidence="2" key="1">
    <citation type="submission" date="2025-08" db="UniProtKB">
        <authorList>
            <consortium name="RefSeq"/>
        </authorList>
    </citation>
    <scope>IDENTIFICATION</scope>
</reference>
<sequence>MFDGAAPSKRSAMADEDDARLHISLLVEVSKGEASDYVLQFVCSAWPDSIDVEKVFPLHRGPAAPRPYMGPDFKELDEELGSAVREFLEERGVNDDLAEFLHGYMANKDKTELLRWLRNVESYVKK</sequence>
<accession>A0A6I9SFD8</accession>
<dbReference type="Proteomes" id="UP000504607">
    <property type="component" value="Unplaced"/>
</dbReference>
<dbReference type="PANTHER" id="PTHR10826:SF36">
    <property type="entry name" value="OS08G0439900 PROTEIN"/>
    <property type="match status" value="1"/>
</dbReference>
<protein>
    <submittedName>
        <fullName evidence="2">Uncharacterized protein At2g39795, mitochondrial</fullName>
    </submittedName>
</protein>
<dbReference type="InParanoid" id="A0A6I9SFD8"/>
<name>A0A6I9SFD8_ELAGV</name>
<organism evidence="1 2">
    <name type="scientific">Elaeis guineensis var. tenera</name>
    <name type="common">Oil palm</name>
    <dbReference type="NCBI Taxonomy" id="51953"/>
    <lineage>
        <taxon>Eukaryota</taxon>
        <taxon>Viridiplantae</taxon>
        <taxon>Streptophyta</taxon>
        <taxon>Embryophyta</taxon>
        <taxon>Tracheophyta</taxon>
        <taxon>Spermatophyta</taxon>
        <taxon>Magnoliopsida</taxon>
        <taxon>Liliopsida</taxon>
        <taxon>Arecaceae</taxon>
        <taxon>Arecoideae</taxon>
        <taxon>Cocoseae</taxon>
        <taxon>Elaeidinae</taxon>
        <taxon>Elaeis</taxon>
    </lineage>
</organism>
<evidence type="ECO:0000313" key="2">
    <source>
        <dbReference type="RefSeq" id="XP_010942138.1"/>
    </source>
</evidence>
<keyword evidence="1" id="KW-1185">Reference proteome</keyword>
<dbReference type="SUPFAM" id="SSF54529">
    <property type="entry name" value="Mitochondrial glycoprotein MAM33-like"/>
    <property type="match status" value="1"/>
</dbReference>
<dbReference type="PANTHER" id="PTHR10826">
    <property type="entry name" value="COMPLEMENT COMPONENT 1"/>
    <property type="match status" value="1"/>
</dbReference>
<dbReference type="GO" id="GO:0005759">
    <property type="term" value="C:mitochondrial matrix"/>
    <property type="evidence" value="ECO:0007669"/>
    <property type="project" value="InterPro"/>
</dbReference>
<dbReference type="Gene3D" id="3.10.280.10">
    <property type="entry name" value="Mitochondrial glycoprotein"/>
    <property type="match status" value="1"/>
</dbReference>